<organism evidence="2 3">
    <name type="scientific">Pararhodospirillum oryzae</name>
    <dbReference type="NCBI Taxonomy" id="478448"/>
    <lineage>
        <taxon>Bacteria</taxon>
        <taxon>Pseudomonadati</taxon>
        <taxon>Pseudomonadota</taxon>
        <taxon>Alphaproteobacteria</taxon>
        <taxon>Rhodospirillales</taxon>
        <taxon>Rhodospirillaceae</taxon>
        <taxon>Pararhodospirillum</taxon>
    </lineage>
</organism>
<dbReference type="Proteomes" id="UP000321567">
    <property type="component" value="Unassembled WGS sequence"/>
</dbReference>
<sequence>MTQIHNEQTKLTAAALNTAATSSFTVGVLAPIAAVFYNVAGDVRVPPLVLVLGAAFWLGAAGGLHLAARYVLKGLRP</sequence>
<gene>
    <name evidence="2" type="ORF">ROR02_31910</name>
</gene>
<keyword evidence="3" id="KW-1185">Reference proteome</keyword>
<feature type="transmembrane region" description="Helical" evidence="1">
    <location>
        <begin position="49"/>
        <end position="72"/>
    </location>
</feature>
<evidence type="ECO:0000256" key="1">
    <source>
        <dbReference type="SAM" id="Phobius"/>
    </source>
</evidence>
<feature type="transmembrane region" description="Helical" evidence="1">
    <location>
        <begin position="12"/>
        <end position="37"/>
    </location>
</feature>
<proteinExistence type="predicted"/>
<keyword evidence="1" id="KW-1133">Transmembrane helix</keyword>
<name>A0A512HCF1_9PROT</name>
<evidence type="ECO:0008006" key="4">
    <source>
        <dbReference type="Google" id="ProtNLM"/>
    </source>
</evidence>
<dbReference type="EMBL" id="BJZO01000181">
    <property type="protein sequence ID" value="GEO83060.1"/>
    <property type="molecule type" value="Genomic_DNA"/>
</dbReference>
<keyword evidence="1" id="KW-0472">Membrane</keyword>
<evidence type="ECO:0000313" key="3">
    <source>
        <dbReference type="Proteomes" id="UP000321567"/>
    </source>
</evidence>
<evidence type="ECO:0000313" key="2">
    <source>
        <dbReference type="EMBL" id="GEO83060.1"/>
    </source>
</evidence>
<accession>A0A512HCF1</accession>
<reference evidence="2 3" key="1">
    <citation type="submission" date="2019-07" db="EMBL/GenBank/DDBJ databases">
        <title>Whole genome shotgun sequence of Rhodospirillum oryzae NBRC 107573.</title>
        <authorList>
            <person name="Hosoyama A."/>
            <person name="Uohara A."/>
            <person name="Ohji S."/>
            <person name="Ichikawa N."/>
        </authorList>
    </citation>
    <scope>NUCLEOTIDE SEQUENCE [LARGE SCALE GENOMIC DNA]</scope>
    <source>
        <strain evidence="2 3">NBRC 107573</strain>
    </source>
</reference>
<protein>
    <recommendedName>
        <fullName evidence="4">Amino acid transporter</fullName>
    </recommendedName>
</protein>
<comment type="caution">
    <text evidence="2">The sequence shown here is derived from an EMBL/GenBank/DDBJ whole genome shotgun (WGS) entry which is preliminary data.</text>
</comment>
<dbReference type="AlphaFoldDB" id="A0A512HCF1"/>
<keyword evidence="1" id="KW-0812">Transmembrane</keyword>